<dbReference type="KEGG" id="seri:SERIO_v1c03210"/>
<evidence type="ECO:0000313" key="1">
    <source>
        <dbReference type="EMBL" id="AKM53903.1"/>
    </source>
</evidence>
<dbReference type="AlphaFoldDB" id="A0A0H3XH41"/>
<dbReference type="EMBL" id="CP011856">
    <property type="protein sequence ID" value="AKM53903.1"/>
    <property type="molecule type" value="Genomic_DNA"/>
</dbReference>
<proteinExistence type="predicted"/>
<keyword evidence="2" id="KW-1185">Reference proteome</keyword>
<reference evidence="2" key="2">
    <citation type="submission" date="2015-06" db="EMBL/GenBank/DDBJ databases">
        <title>Complete genome sequence of Spiroplasma eriocheiris TDA-040725-5 (DSM 21848).</title>
        <authorList>
            <person name="Lo W.-S."/>
            <person name="Kuo C.-H."/>
        </authorList>
    </citation>
    <scope>NUCLEOTIDE SEQUENCE [LARGE SCALE GENOMIC DNA]</scope>
    <source>
        <strain evidence="2">TDA-040725-5</strain>
    </source>
</reference>
<dbReference type="RefSeq" id="WP_236682166.1">
    <property type="nucleotide sequence ID" value="NZ_CP011856.1"/>
</dbReference>
<evidence type="ECO:0000313" key="2">
    <source>
        <dbReference type="Proteomes" id="UP000035661"/>
    </source>
</evidence>
<protein>
    <submittedName>
        <fullName evidence="1">Uncharacterized protein</fullName>
    </submittedName>
</protein>
<name>A0A0H3XH41_9MOLU</name>
<dbReference type="STRING" id="315358.SERIO_v1c03210"/>
<dbReference type="Proteomes" id="UP000035661">
    <property type="component" value="Chromosome"/>
</dbReference>
<gene>
    <name evidence="1" type="ORF">SERIO_v1c03210</name>
</gene>
<sequence>MYEKNDITLENSNLNNIWNGVGIKHSIATPAAGTHDTEDTQTATKATAKINWEDIISQSNFVNANGYFALHPYDNAKYYNIVELKFNAKESTKNLRVWNYSETNDQWAGWDHQTSKIDLTLKAAYNDDEGITALELIS</sequence>
<organism evidence="1 2">
    <name type="scientific">Spiroplasma eriocheiris</name>
    <dbReference type="NCBI Taxonomy" id="315358"/>
    <lineage>
        <taxon>Bacteria</taxon>
        <taxon>Bacillati</taxon>
        <taxon>Mycoplasmatota</taxon>
        <taxon>Mollicutes</taxon>
        <taxon>Entomoplasmatales</taxon>
        <taxon>Spiroplasmataceae</taxon>
        <taxon>Spiroplasma</taxon>
    </lineage>
</organism>
<dbReference type="PATRIC" id="fig|743698.3.peg.322"/>
<accession>A0A0H3XH41</accession>
<reference evidence="1 2" key="1">
    <citation type="journal article" date="2015" name="Genome Biol. Evol.">
        <title>Found and Lost: The Fates of Horizontally Acquired Genes in Arthropod-Symbiotic Spiroplasma.</title>
        <authorList>
            <person name="Lo W.S."/>
            <person name="Gasparich G.E."/>
            <person name="Kuo C.H."/>
        </authorList>
    </citation>
    <scope>NUCLEOTIDE SEQUENCE [LARGE SCALE GENOMIC DNA]</scope>
    <source>
        <strain evidence="2">TDA-040725-5</strain>
    </source>
</reference>